<evidence type="ECO:0000256" key="4">
    <source>
        <dbReference type="ARBA" id="ARBA00022825"/>
    </source>
</evidence>
<gene>
    <name evidence="9" type="ORF">BGE01nite_08910</name>
</gene>
<dbReference type="Proteomes" id="UP000321577">
    <property type="component" value="Unassembled WGS sequence"/>
</dbReference>
<dbReference type="InterPro" id="IPR001478">
    <property type="entry name" value="PDZ"/>
</dbReference>
<feature type="compositionally biased region" description="Basic and acidic residues" evidence="6">
    <location>
        <begin position="53"/>
        <end position="71"/>
    </location>
</feature>
<feature type="region of interest" description="Disordered" evidence="6">
    <location>
        <begin position="469"/>
        <end position="507"/>
    </location>
</feature>
<name>A0A512M4C7_9BACT</name>
<dbReference type="GO" id="GO:0008236">
    <property type="term" value="F:serine-type peptidase activity"/>
    <property type="evidence" value="ECO:0007669"/>
    <property type="project" value="UniProtKB-KW"/>
</dbReference>
<evidence type="ECO:0000256" key="1">
    <source>
        <dbReference type="ARBA" id="ARBA00009179"/>
    </source>
</evidence>
<dbReference type="EMBL" id="BKAG01000004">
    <property type="protein sequence ID" value="GEP41600.1"/>
    <property type="molecule type" value="Genomic_DNA"/>
</dbReference>
<feature type="compositionally biased region" description="Pro residues" evidence="6">
    <location>
        <begin position="31"/>
        <end position="49"/>
    </location>
</feature>
<accession>A0A512M4C7</accession>
<dbReference type="SUPFAM" id="SSF52096">
    <property type="entry name" value="ClpP/crotonase"/>
    <property type="match status" value="1"/>
</dbReference>
<proteinExistence type="inferred from homology"/>
<dbReference type="SMART" id="SM00245">
    <property type="entry name" value="TSPc"/>
    <property type="match status" value="1"/>
</dbReference>
<feature type="domain" description="PDZ" evidence="8">
    <location>
        <begin position="134"/>
        <end position="199"/>
    </location>
</feature>
<evidence type="ECO:0000256" key="5">
    <source>
        <dbReference type="RuleBase" id="RU004404"/>
    </source>
</evidence>
<reference evidence="9 10" key="1">
    <citation type="submission" date="2019-07" db="EMBL/GenBank/DDBJ databases">
        <title>Whole genome shotgun sequence of Brevifollis gellanilyticus NBRC 108608.</title>
        <authorList>
            <person name="Hosoyama A."/>
            <person name="Uohara A."/>
            <person name="Ohji S."/>
            <person name="Ichikawa N."/>
        </authorList>
    </citation>
    <scope>NUCLEOTIDE SEQUENCE [LARGE SCALE GENOMIC DNA]</scope>
    <source>
        <strain evidence="9 10">NBRC 108608</strain>
    </source>
</reference>
<sequence length="507" mass="54239">MQTPRMRSFLALSLCLLAGSPLRAVTSAVTPPAPAPGTPPPAAPVPAKPPAQVKDDPAPPKPAAEKPKDAPVKPPPNDAYRQMELLTRAMETIRQSYVNESQITYEALVEGALEGMLRKLDPHCEYMGKSLFEDMRREQADESEGVGISVALREGTLTIVSVREDGPAAHAGVLAGDQMVRINDVLTDSVGVAEAIQLLSGKAGESLKLTIRRPGTKQFLEFNMVRETLSETSVHDAMLFTPKLAGEYKIGYARVSEFTQATADDLSDALDNLEKQGMQAFVLDMRNNPGGLLDSAVAVCGEFLPEGTVVVTTEGRIASQNPPPYRTPSREGKKPRRYPMAVLINHASASAAEITAGALQDLKRAIVVGTTSFGKGSVQSIIPMKNGAAMRLTIAKYYTPSHRTIHEHGVEPNIVSVLSTEEEIRVAKWRVNHSTGEAAAIEIANLGDKQIERAVDALKGALVFESFKPKEEAPKPAPVKTPPPNVPKALPMPPASAPAPTAAPKSE</sequence>
<dbReference type="InterPro" id="IPR004447">
    <property type="entry name" value="Peptidase_S41A"/>
</dbReference>
<dbReference type="InterPro" id="IPR029045">
    <property type="entry name" value="ClpP/crotonase-like_dom_sf"/>
</dbReference>
<dbReference type="Pfam" id="PF17820">
    <property type="entry name" value="PDZ_6"/>
    <property type="match status" value="1"/>
</dbReference>
<feature type="compositionally biased region" description="Low complexity" evidence="6">
    <location>
        <begin position="498"/>
        <end position="507"/>
    </location>
</feature>
<evidence type="ECO:0000256" key="2">
    <source>
        <dbReference type="ARBA" id="ARBA00022670"/>
    </source>
</evidence>
<dbReference type="PROSITE" id="PS50106">
    <property type="entry name" value="PDZ"/>
    <property type="match status" value="1"/>
</dbReference>
<feature type="compositionally biased region" description="Pro residues" evidence="6">
    <location>
        <begin position="475"/>
        <end position="497"/>
    </location>
</feature>
<evidence type="ECO:0000313" key="9">
    <source>
        <dbReference type="EMBL" id="GEP41600.1"/>
    </source>
</evidence>
<organism evidence="9 10">
    <name type="scientific">Brevifollis gellanilyticus</name>
    <dbReference type="NCBI Taxonomy" id="748831"/>
    <lineage>
        <taxon>Bacteria</taxon>
        <taxon>Pseudomonadati</taxon>
        <taxon>Verrucomicrobiota</taxon>
        <taxon>Verrucomicrobiia</taxon>
        <taxon>Verrucomicrobiales</taxon>
        <taxon>Verrucomicrobiaceae</taxon>
    </lineage>
</organism>
<dbReference type="GO" id="GO:0007165">
    <property type="term" value="P:signal transduction"/>
    <property type="evidence" value="ECO:0007669"/>
    <property type="project" value="TreeGrafter"/>
</dbReference>
<feature type="signal peptide" evidence="7">
    <location>
        <begin position="1"/>
        <end position="24"/>
    </location>
</feature>
<dbReference type="SUPFAM" id="SSF50156">
    <property type="entry name" value="PDZ domain-like"/>
    <property type="match status" value="1"/>
</dbReference>
<dbReference type="InterPro" id="IPR036034">
    <property type="entry name" value="PDZ_sf"/>
</dbReference>
<comment type="similarity">
    <text evidence="1 5">Belongs to the peptidase S41A family.</text>
</comment>
<dbReference type="CDD" id="cd07560">
    <property type="entry name" value="Peptidase_S41_CPP"/>
    <property type="match status" value="1"/>
</dbReference>
<dbReference type="GO" id="GO:0030288">
    <property type="term" value="C:outer membrane-bounded periplasmic space"/>
    <property type="evidence" value="ECO:0007669"/>
    <property type="project" value="TreeGrafter"/>
</dbReference>
<dbReference type="Gene3D" id="2.30.42.10">
    <property type="match status" value="1"/>
</dbReference>
<dbReference type="NCBIfam" id="TIGR00225">
    <property type="entry name" value="prc"/>
    <property type="match status" value="1"/>
</dbReference>
<dbReference type="SMART" id="SM00228">
    <property type="entry name" value="PDZ"/>
    <property type="match status" value="1"/>
</dbReference>
<keyword evidence="7" id="KW-0732">Signal</keyword>
<dbReference type="RefSeq" id="WP_170266582.1">
    <property type="nucleotide sequence ID" value="NZ_BKAG01000004.1"/>
</dbReference>
<dbReference type="Gene3D" id="3.30.750.44">
    <property type="match status" value="1"/>
</dbReference>
<dbReference type="InterPro" id="IPR005151">
    <property type="entry name" value="Tail-specific_protease"/>
</dbReference>
<dbReference type="Gene3D" id="3.90.226.10">
    <property type="entry name" value="2-enoyl-CoA Hydratase, Chain A, domain 1"/>
    <property type="match status" value="1"/>
</dbReference>
<evidence type="ECO:0000259" key="8">
    <source>
        <dbReference type="PROSITE" id="PS50106"/>
    </source>
</evidence>
<dbReference type="AlphaFoldDB" id="A0A512M4C7"/>
<comment type="caution">
    <text evidence="9">The sequence shown here is derived from an EMBL/GenBank/DDBJ whole genome shotgun (WGS) entry which is preliminary data.</text>
</comment>
<feature type="region of interest" description="Disordered" evidence="6">
    <location>
        <begin position="26"/>
        <end position="78"/>
    </location>
</feature>
<keyword evidence="4 5" id="KW-0720">Serine protease</keyword>
<dbReference type="PANTHER" id="PTHR32060:SF30">
    <property type="entry name" value="CARBOXY-TERMINAL PROCESSING PROTEASE CTPA"/>
    <property type="match status" value="1"/>
</dbReference>
<protein>
    <submittedName>
        <fullName evidence="9">Peptidase S41</fullName>
    </submittedName>
</protein>
<dbReference type="Pfam" id="PF22694">
    <property type="entry name" value="CtpB_N-like"/>
    <property type="match status" value="1"/>
</dbReference>
<evidence type="ECO:0000256" key="3">
    <source>
        <dbReference type="ARBA" id="ARBA00022801"/>
    </source>
</evidence>
<dbReference type="GO" id="GO:0006508">
    <property type="term" value="P:proteolysis"/>
    <property type="evidence" value="ECO:0007669"/>
    <property type="project" value="UniProtKB-KW"/>
</dbReference>
<dbReference type="Pfam" id="PF03572">
    <property type="entry name" value="Peptidase_S41"/>
    <property type="match status" value="1"/>
</dbReference>
<dbReference type="CDD" id="cd06782">
    <property type="entry name" value="cpPDZ_CPP-like"/>
    <property type="match status" value="1"/>
</dbReference>
<keyword evidence="2 5" id="KW-0645">Protease</keyword>
<dbReference type="GO" id="GO:0004175">
    <property type="term" value="F:endopeptidase activity"/>
    <property type="evidence" value="ECO:0007669"/>
    <property type="project" value="TreeGrafter"/>
</dbReference>
<evidence type="ECO:0000256" key="6">
    <source>
        <dbReference type="SAM" id="MobiDB-lite"/>
    </source>
</evidence>
<dbReference type="PANTHER" id="PTHR32060">
    <property type="entry name" value="TAIL-SPECIFIC PROTEASE"/>
    <property type="match status" value="1"/>
</dbReference>
<keyword evidence="10" id="KW-1185">Reference proteome</keyword>
<dbReference type="InterPro" id="IPR055210">
    <property type="entry name" value="CtpA/B_N"/>
</dbReference>
<evidence type="ECO:0000313" key="10">
    <source>
        <dbReference type="Proteomes" id="UP000321577"/>
    </source>
</evidence>
<keyword evidence="3 5" id="KW-0378">Hydrolase</keyword>
<evidence type="ECO:0000256" key="7">
    <source>
        <dbReference type="SAM" id="SignalP"/>
    </source>
</evidence>
<dbReference type="InterPro" id="IPR041489">
    <property type="entry name" value="PDZ_6"/>
</dbReference>
<feature type="chain" id="PRO_5021903680" evidence="7">
    <location>
        <begin position="25"/>
        <end position="507"/>
    </location>
</feature>